<dbReference type="Gene3D" id="1.10.10.60">
    <property type="entry name" value="Homeodomain-like"/>
    <property type="match status" value="1"/>
</dbReference>
<dbReference type="PANTHER" id="PTHR47807">
    <property type="entry name" value="PROTEIN TBF1"/>
    <property type="match status" value="1"/>
</dbReference>
<feature type="compositionally biased region" description="Polar residues" evidence="4">
    <location>
        <begin position="59"/>
        <end position="78"/>
    </location>
</feature>
<feature type="compositionally biased region" description="Polar residues" evidence="4">
    <location>
        <begin position="207"/>
        <end position="216"/>
    </location>
</feature>
<dbReference type="EMBL" id="BSXN01000192">
    <property type="protein sequence ID" value="GME67537.1"/>
    <property type="molecule type" value="Genomic_DNA"/>
</dbReference>
<evidence type="ECO:0000256" key="4">
    <source>
        <dbReference type="SAM" id="MobiDB-lite"/>
    </source>
</evidence>
<accession>A0A9W6SWL2</accession>
<dbReference type="PROSITE" id="PS50090">
    <property type="entry name" value="MYB_LIKE"/>
    <property type="match status" value="1"/>
</dbReference>
<dbReference type="GO" id="GO:0010833">
    <property type="term" value="P:telomere maintenance via telomere lengthening"/>
    <property type="evidence" value="ECO:0007669"/>
    <property type="project" value="TreeGrafter"/>
</dbReference>
<protein>
    <submittedName>
        <fullName evidence="7">Unnamed protein product</fullName>
    </submittedName>
</protein>
<dbReference type="SUPFAM" id="SSF46689">
    <property type="entry name" value="Homeodomain-like"/>
    <property type="match status" value="1"/>
</dbReference>
<feature type="compositionally biased region" description="Polar residues" evidence="4">
    <location>
        <begin position="788"/>
        <end position="824"/>
    </location>
</feature>
<dbReference type="AlphaFoldDB" id="A0A9W6SWL2"/>
<dbReference type="InterPro" id="IPR013867">
    <property type="entry name" value="Telomere_rpt-bd_fac_dimer_dom"/>
</dbReference>
<evidence type="ECO:0000256" key="1">
    <source>
        <dbReference type="ARBA" id="ARBA00023125"/>
    </source>
</evidence>
<dbReference type="InterPro" id="IPR001005">
    <property type="entry name" value="SANT/Myb"/>
</dbReference>
<dbReference type="SMART" id="SM00717">
    <property type="entry name" value="SANT"/>
    <property type="match status" value="1"/>
</dbReference>
<feature type="compositionally biased region" description="Basic and acidic residues" evidence="4">
    <location>
        <begin position="144"/>
        <end position="159"/>
    </location>
</feature>
<dbReference type="InterPro" id="IPR017930">
    <property type="entry name" value="Myb_dom"/>
</dbReference>
<feature type="compositionally biased region" description="Basic and acidic residues" evidence="4">
    <location>
        <begin position="254"/>
        <end position="267"/>
    </location>
</feature>
<dbReference type="PANTHER" id="PTHR47807:SF1">
    <property type="entry name" value="PROTEIN TBF1"/>
    <property type="match status" value="1"/>
</dbReference>
<dbReference type="Pfam" id="PF08558">
    <property type="entry name" value="TRF"/>
    <property type="match status" value="1"/>
</dbReference>
<dbReference type="GO" id="GO:0042803">
    <property type="term" value="F:protein homodimerization activity"/>
    <property type="evidence" value="ECO:0007669"/>
    <property type="project" value="InterPro"/>
</dbReference>
<feature type="region of interest" description="Disordered" evidence="4">
    <location>
        <begin position="95"/>
        <end position="163"/>
    </location>
</feature>
<reference evidence="7" key="1">
    <citation type="submission" date="2023-04" db="EMBL/GenBank/DDBJ databases">
        <title>Candida boidinii NBRC 10035.</title>
        <authorList>
            <person name="Ichikawa N."/>
            <person name="Sato H."/>
            <person name="Tonouchi N."/>
        </authorList>
    </citation>
    <scope>NUCLEOTIDE SEQUENCE</scope>
    <source>
        <strain evidence="7">NBRC 10035</strain>
    </source>
</reference>
<keyword evidence="2" id="KW-0539">Nucleus</keyword>
<feature type="compositionally biased region" description="Basic and acidic residues" evidence="4">
    <location>
        <begin position="825"/>
        <end position="845"/>
    </location>
</feature>
<comment type="caution">
    <text evidence="7">The sequence shown here is derived from an EMBL/GenBank/DDBJ whole genome shotgun (WGS) entry which is preliminary data.</text>
</comment>
<feature type="region of interest" description="Disordered" evidence="4">
    <location>
        <begin position="785"/>
        <end position="880"/>
    </location>
</feature>
<sequence>MSVHSEEDNLVGQPEQNQTIDTTERQGSSMGDEEQATSETDPKVSIANDSDIKEENLQNKETVSDSTGDLVTENNKPLQTEEMLQEHIVNVIAEKKNTNLNTSKPIPAGNEPQNSTSNDTSLNDQSNILDKTLESLGNEFGLSNKDHENEHLNSEERSAQKNNDIIKIQSDDVNEQLNKLDMDVDMDSTSHIGITDEEFERRIQEVMSTANPSDSTSNKHNEKDEQENPQKTKEKSIEINENIENSHPDNASNDESKQGTNEKKGNHIDNVISEEMQMELDKIESRDYLENNNNNNEESNKNFDIERVITKDDKQTIDHEQNQQSILSQLDDIEKMTQTAQDEEIPIRTDKVSVKIATELEPLKEKQLADPKASDISTVEEPESETVIEEKKQEMYNGISIPSDSSLLTDVTKSEALAEYKKLINGSARINTDIILNAQLSALPLAFSAPQYLPFDVQFLINTLPVLDNLSTQILRILAQGPYQKIMEMVTNTDTFTGKAFENLIKIFEDTKVHYGSQTNPFFTVENITGGLWKFGADPPSFLKGLEDTVEGTLRKINLSTFLLATLGLVDLGFFFLNEAFLDVFCPPQNLDPAQSMSELENLDSVSSAASFVDSDRFKLALTSRSSTKFLKSQAVLYLELKTQAYISAIELGDRAKEEIIQDLFPDNLGEILIRRRDPNFNPNNPLKKKISRNSTMFTPAELDFLSRCDSRKKTLISYSTESGLMEAYEWVKFLNDLLEYVSKNVGFLIWGPRGRVSHELARYKRSNTSESLGDVEEQTGIKKLKTNGGTPFTTATLESNSSSTTSDVKNSDYDNSANENGNSGKKDLSNKKSGEPKVKVKTETPEAEEFNYYGNSTDTKSSKTNRQNRPSAFRRTWSEEEEDALREGLKLRDTHWTAILELFGAGGKISEALKNRNPLQLKDKARNWKLHYLRNSLELPSYLKNVTGDLSNEDKLRRDASLNLRRPNSGKP</sequence>
<evidence type="ECO:0000259" key="5">
    <source>
        <dbReference type="PROSITE" id="PS50090"/>
    </source>
</evidence>
<feature type="compositionally biased region" description="Polar residues" evidence="4">
    <location>
        <begin position="854"/>
        <end position="871"/>
    </location>
</feature>
<evidence type="ECO:0000313" key="7">
    <source>
        <dbReference type="EMBL" id="GME67537.1"/>
    </source>
</evidence>
<keyword evidence="3" id="KW-0131">Cell cycle</keyword>
<feature type="domain" description="HTH myb-type" evidence="6">
    <location>
        <begin position="870"/>
        <end position="926"/>
    </location>
</feature>
<dbReference type="FunFam" id="1.10.10.60:FF:000137">
    <property type="entry name" value="MYB DNA binding protein"/>
    <property type="match status" value="1"/>
</dbReference>
<feature type="compositionally biased region" description="Polar residues" evidence="4">
    <location>
        <begin position="111"/>
        <end position="129"/>
    </location>
</feature>
<feature type="domain" description="Myb-like" evidence="5">
    <location>
        <begin position="870"/>
        <end position="917"/>
    </location>
</feature>
<name>A0A9W6SWL2_CANBO</name>
<dbReference type="InterPro" id="IPR052833">
    <property type="entry name" value="Telomeric_DNA-bd_trans-reg"/>
</dbReference>
<feature type="region of interest" description="Disordered" evidence="4">
    <location>
        <begin position="1"/>
        <end position="79"/>
    </location>
</feature>
<dbReference type="GO" id="GO:0003691">
    <property type="term" value="F:double-stranded telomeric DNA binding"/>
    <property type="evidence" value="ECO:0007669"/>
    <property type="project" value="TreeGrafter"/>
</dbReference>
<gene>
    <name evidence="7" type="ORF">Cboi02_000093900</name>
</gene>
<keyword evidence="1" id="KW-0238">DNA-binding</keyword>
<dbReference type="Proteomes" id="UP001165120">
    <property type="component" value="Unassembled WGS sequence"/>
</dbReference>
<evidence type="ECO:0000259" key="6">
    <source>
        <dbReference type="PROSITE" id="PS51294"/>
    </source>
</evidence>
<proteinExistence type="predicted"/>
<feature type="region of interest" description="Disordered" evidence="4">
    <location>
        <begin position="365"/>
        <end position="386"/>
    </location>
</feature>
<dbReference type="PROSITE" id="PS51294">
    <property type="entry name" value="HTH_MYB"/>
    <property type="match status" value="1"/>
</dbReference>
<evidence type="ECO:0000256" key="3">
    <source>
        <dbReference type="ARBA" id="ARBA00023306"/>
    </source>
</evidence>
<organism evidence="7 8">
    <name type="scientific">Candida boidinii</name>
    <name type="common">Yeast</name>
    <dbReference type="NCBI Taxonomy" id="5477"/>
    <lineage>
        <taxon>Eukaryota</taxon>
        <taxon>Fungi</taxon>
        <taxon>Dikarya</taxon>
        <taxon>Ascomycota</taxon>
        <taxon>Saccharomycotina</taxon>
        <taxon>Pichiomycetes</taxon>
        <taxon>Pichiales</taxon>
        <taxon>Pichiaceae</taxon>
        <taxon>Ogataea</taxon>
        <taxon>Ogataea/Candida clade</taxon>
    </lineage>
</organism>
<feature type="region of interest" description="Disordered" evidence="4">
    <location>
        <begin position="207"/>
        <end position="270"/>
    </location>
</feature>
<feature type="compositionally biased region" description="Polar residues" evidence="4">
    <location>
        <begin position="14"/>
        <end position="29"/>
    </location>
</feature>
<evidence type="ECO:0000256" key="2">
    <source>
        <dbReference type="ARBA" id="ARBA00023242"/>
    </source>
</evidence>
<dbReference type="CDD" id="cd11660">
    <property type="entry name" value="SANT_TRF"/>
    <property type="match status" value="1"/>
</dbReference>
<dbReference type="InterPro" id="IPR009057">
    <property type="entry name" value="Homeodomain-like_sf"/>
</dbReference>
<keyword evidence="8" id="KW-1185">Reference proteome</keyword>
<feature type="compositionally biased region" description="Basic and acidic residues" evidence="4">
    <location>
        <begin position="217"/>
        <end position="238"/>
    </location>
</feature>
<evidence type="ECO:0000313" key="8">
    <source>
        <dbReference type="Proteomes" id="UP001165120"/>
    </source>
</evidence>